<evidence type="ECO:0000313" key="3">
    <source>
        <dbReference type="Proteomes" id="UP000887013"/>
    </source>
</evidence>
<dbReference type="AlphaFoldDB" id="A0A8X6PJ30"/>
<comment type="caution">
    <text evidence="2">The sequence shown here is derived from an EMBL/GenBank/DDBJ whole genome shotgun (WGS) entry which is preliminary data.</text>
</comment>
<gene>
    <name evidence="2" type="ORF">NPIL_405571</name>
</gene>
<feature type="compositionally biased region" description="Polar residues" evidence="1">
    <location>
        <begin position="28"/>
        <end position="37"/>
    </location>
</feature>
<proteinExistence type="predicted"/>
<feature type="compositionally biased region" description="Basic and acidic residues" evidence="1">
    <location>
        <begin position="42"/>
        <end position="66"/>
    </location>
</feature>
<accession>A0A8X6PJ30</accession>
<keyword evidence="3" id="KW-1185">Reference proteome</keyword>
<name>A0A8X6PJ30_NEPPI</name>
<sequence>MCSKTYHHPSIHCLRNSPRQPFRGFSSLGGNPFQTEVINLRTKVETPPDTKQKKGRKKNCEGRPADRGSPAKCQRPSKRKFRNDDPIPRGQLPGFSFLGDSCESEPQNE</sequence>
<organism evidence="2 3">
    <name type="scientific">Nephila pilipes</name>
    <name type="common">Giant wood spider</name>
    <name type="synonym">Nephila maculata</name>
    <dbReference type="NCBI Taxonomy" id="299642"/>
    <lineage>
        <taxon>Eukaryota</taxon>
        <taxon>Metazoa</taxon>
        <taxon>Ecdysozoa</taxon>
        <taxon>Arthropoda</taxon>
        <taxon>Chelicerata</taxon>
        <taxon>Arachnida</taxon>
        <taxon>Araneae</taxon>
        <taxon>Araneomorphae</taxon>
        <taxon>Entelegynae</taxon>
        <taxon>Araneoidea</taxon>
        <taxon>Nephilidae</taxon>
        <taxon>Nephila</taxon>
    </lineage>
</organism>
<reference evidence="2" key="1">
    <citation type="submission" date="2020-08" db="EMBL/GenBank/DDBJ databases">
        <title>Multicomponent nature underlies the extraordinary mechanical properties of spider dragline silk.</title>
        <authorList>
            <person name="Kono N."/>
            <person name="Nakamura H."/>
            <person name="Mori M."/>
            <person name="Yoshida Y."/>
            <person name="Ohtoshi R."/>
            <person name="Malay A.D."/>
            <person name="Moran D.A.P."/>
            <person name="Tomita M."/>
            <person name="Numata K."/>
            <person name="Arakawa K."/>
        </authorList>
    </citation>
    <scope>NUCLEOTIDE SEQUENCE</scope>
</reference>
<evidence type="ECO:0000256" key="1">
    <source>
        <dbReference type="SAM" id="MobiDB-lite"/>
    </source>
</evidence>
<feature type="compositionally biased region" description="Basic residues" evidence="1">
    <location>
        <begin position="1"/>
        <end position="10"/>
    </location>
</feature>
<dbReference type="Proteomes" id="UP000887013">
    <property type="component" value="Unassembled WGS sequence"/>
</dbReference>
<protein>
    <submittedName>
        <fullName evidence="2">Uncharacterized protein</fullName>
    </submittedName>
</protein>
<evidence type="ECO:0000313" key="2">
    <source>
        <dbReference type="EMBL" id="GFT69980.1"/>
    </source>
</evidence>
<dbReference type="EMBL" id="BMAW01116278">
    <property type="protein sequence ID" value="GFT69980.1"/>
    <property type="molecule type" value="Genomic_DNA"/>
</dbReference>
<feature type="region of interest" description="Disordered" evidence="1">
    <location>
        <begin position="1"/>
        <end position="109"/>
    </location>
</feature>